<evidence type="ECO:0000313" key="1">
    <source>
        <dbReference type="EMBL" id="QWJ71801.1"/>
    </source>
</evidence>
<proteinExistence type="predicted"/>
<dbReference type="InterPro" id="IPR036388">
    <property type="entry name" value="WH-like_DNA-bd_sf"/>
</dbReference>
<dbReference type="EMBL" id="CP075145">
    <property type="protein sequence ID" value="QWJ71801.1"/>
    <property type="molecule type" value="Genomic_DNA"/>
</dbReference>
<organism evidence="1">
    <name type="scientific">Salmonella diarizonae</name>
    <dbReference type="NCBI Taxonomy" id="59204"/>
    <lineage>
        <taxon>Bacteria</taxon>
        <taxon>Pseudomonadati</taxon>
        <taxon>Pseudomonadota</taxon>
        <taxon>Gammaproteobacteria</taxon>
        <taxon>Enterobacterales</taxon>
        <taxon>Enterobacteriaceae</taxon>
        <taxon>Salmonella</taxon>
    </lineage>
</organism>
<dbReference type="Gene3D" id="1.10.10.10">
    <property type="entry name" value="Winged helix-like DNA-binding domain superfamily/Winged helix DNA-binding domain"/>
    <property type="match status" value="1"/>
</dbReference>
<reference evidence="1" key="2">
    <citation type="submission" date="2021-05" db="EMBL/GenBank/DDBJ databases">
        <title>Whole genome PacBio Sequel sequence of Salmonella enterica subsp. enterica.</title>
        <authorList>
            <person name="Hoffmann M."/>
            <person name="Balkey M."/>
            <person name="Luo Y."/>
        </authorList>
    </citation>
    <scope>NUCLEOTIDE SEQUENCE</scope>
    <source>
        <plasmid evidence="1">pCFSAN030538</plasmid>
    </source>
</reference>
<geneLocation type="plasmid" evidence="1">
    <name>pCFSAN030538</name>
</geneLocation>
<name>A0A8E9ZSJ5_SALDZ</name>
<dbReference type="Pfam" id="PF07180">
    <property type="entry name" value="CaiF_GrlA"/>
    <property type="match status" value="1"/>
</dbReference>
<sequence>MKKHKIPVQKNHDGCFLPKGMETCADMPVYIIVALWCLKKNSWVNRRDIARDFKINERKASYYLSYIMKKENIEKEVRMVRNEGSSVNSYEVKVNDVTFRTKKVVEAYPAQRRSGGRKNLVGNATEKERQLLRNLWFSVKK</sequence>
<accession>A0A8E9ZSJ5</accession>
<dbReference type="InterPro" id="IPR020357">
    <property type="entry name" value="Tscrpt_reg_CaiF/GrlA"/>
</dbReference>
<dbReference type="AlphaFoldDB" id="A0A8E9ZSJ5"/>
<gene>
    <name evidence="1" type="ORF">ABB53_023325</name>
</gene>
<keyword evidence="1" id="KW-0614">Plasmid</keyword>
<dbReference type="GO" id="GO:0006351">
    <property type="term" value="P:DNA-templated transcription"/>
    <property type="evidence" value="ECO:0007669"/>
    <property type="project" value="InterPro"/>
</dbReference>
<reference evidence="1" key="1">
    <citation type="submission" date="2018-07" db="EMBL/GenBank/DDBJ databases">
        <authorList>
            <consortium name="GenomeTrakr network: Whole genome sequencing for foodborne pathogen traceback"/>
        </authorList>
    </citation>
    <scope>NUCLEOTIDE SEQUENCE</scope>
    <source>
        <plasmid evidence="1">pCFSAN030538</plasmid>
    </source>
</reference>
<protein>
    <submittedName>
        <fullName evidence="1">CaiF/GrlA family transcriptional regulator</fullName>
    </submittedName>
</protein>